<organism evidence="4 5">
    <name type="scientific">Natronocalculus amylovorans</name>
    <dbReference type="NCBI Taxonomy" id="2917812"/>
    <lineage>
        <taxon>Archaea</taxon>
        <taxon>Methanobacteriati</taxon>
        <taxon>Methanobacteriota</taxon>
        <taxon>Stenosarchaea group</taxon>
        <taxon>Halobacteria</taxon>
        <taxon>Halobacteriales</taxon>
        <taxon>Haloferacaceae</taxon>
        <taxon>Natronocalculus</taxon>
    </lineage>
</organism>
<dbReference type="InterPro" id="IPR036890">
    <property type="entry name" value="HATPase_C_sf"/>
</dbReference>
<dbReference type="PANTHER" id="PTHR44591">
    <property type="entry name" value="STRESS RESPONSE REGULATOR PROTEIN 1"/>
    <property type="match status" value="1"/>
</dbReference>
<keyword evidence="1 2" id="KW-0597">Phosphoprotein</keyword>
<evidence type="ECO:0000256" key="2">
    <source>
        <dbReference type="PROSITE-ProRule" id="PRU00169"/>
    </source>
</evidence>
<keyword evidence="5" id="KW-1185">Reference proteome</keyword>
<name>A0AAE3FZ39_9EURY</name>
<dbReference type="SUPFAM" id="SSF55874">
    <property type="entry name" value="ATPase domain of HSP90 chaperone/DNA topoisomerase II/histidine kinase"/>
    <property type="match status" value="1"/>
</dbReference>
<sequence length="375" mass="40681">MMQDSPVDVLLVEDNPNDAQLVKWTLTDQLSSSGTQNSQVIAIGEITHVSSLRDALSSVVSVEPDIILLDLDLPDSRGIETVERVSEHVDQIPIVVLTGHPESELGVEAIQRGAQDFICKETLNNSVLVRTLRYAVERARIKHELSDATRRLTLVHQLVRKDIRTEVNLIIGEADVLRTTIDSHADAVDRILNAGYNIAEKTDTAVKLTDTIVSDTIAYQPFVLNQQLSTAVATVQSKSDATIECSYECSSTQSRAKSADKSVDEVISIAGSPMVSSALTHLLENAVERSTVPTDPIVVTVTADSDVATVEIANTGDQLPIAHEKILRNPHHQRDQTATVGLQFAAVVLVDLGCRVTVAKNQPSGSVISIEFDRT</sequence>
<dbReference type="SMART" id="SM00448">
    <property type="entry name" value="REC"/>
    <property type="match status" value="1"/>
</dbReference>
<dbReference type="EMBL" id="JAKRVX010000007">
    <property type="protein sequence ID" value="MCL9818002.1"/>
    <property type="molecule type" value="Genomic_DNA"/>
</dbReference>
<feature type="domain" description="Response regulatory" evidence="3">
    <location>
        <begin position="8"/>
        <end position="135"/>
    </location>
</feature>
<dbReference type="AlphaFoldDB" id="A0AAE3FZ39"/>
<comment type="caution">
    <text evidence="4">The sequence shown here is derived from an EMBL/GenBank/DDBJ whole genome shotgun (WGS) entry which is preliminary data.</text>
</comment>
<dbReference type="Pfam" id="PF02518">
    <property type="entry name" value="HATPase_c"/>
    <property type="match status" value="1"/>
</dbReference>
<feature type="modified residue" description="4-aspartylphosphate" evidence="2">
    <location>
        <position position="70"/>
    </location>
</feature>
<dbReference type="Proteomes" id="UP001203207">
    <property type="component" value="Unassembled WGS sequence"/>
</dbReference>
<reference evidence="4" key="2">
    <citation type="submission" date="2022-02" db="EMBL/GenBank/DDBJ databases">
        <authorList>
            <person name="Elcheninov A.G."/>
            <person name="Sorokin D.Y."/>
            <person name="Kublanov I.V."/>
        </authorList>
    </citation>
    <scope>NUCLEOTIDE SEQUENCE</scope>
    <source>
        <strain evidence="4">AArc-St2</strain>
    </source>
</reference>
<dbReference type="InterPro" id="IPR003594">
    <property type="entry name" value="HATPase_dom"/>
</dbReference>
<dbReference type="InterPro" id="IPR050595">
    <property type="entry name" value="Bact_response_regulator"/>
</dbReference>
<evidence type="ECO:0000313" key="5">
    <source>
        <dbReference type="Proteomes" id="UP001203207"/>
    </source>
</evidence>
<accession>A0AAE3FZ39</accession>
<dbReference type="PROSITE" id="PS50110">
    <property type="entry name" value="RESPONSE_REGULATORY"/>
    <property type="match status" value="1"/>
</dbReference>
<dbReference type="GO" id="GO:0000160">
    <property type="term" value="P:phosphorelay signal transduction system"/>
    <property type="evidence" value="ECO:0007669"/>
    <property type="project" value="InterPro"/>
</dbReference>
<proteinExistence type="predicted"/>
<dbReference type="InterPro" id="IPR011006">
    <property type="entry name" value="CheY-like_superfamily"/>
</dbReference>
<dbReference type="Gene3D" id="3.40.50.2300">
    <property type="match status" value="1"/>
</dbReference>
<protein>
    <submittedName>
        <fullName evidence="4">Response regulator</fullName>
    </submittedName>
</protein>
<dbReference type="Gene3D" id="3.30.565.10">
    <property type="entry name" value="Histidine kinase-like ATPase, C-terminal domain"/>
    <property type="match status" value="1"/>
</dbReference>
<dbReference type="Pfam" id="PF00072">
    <property type="entry name" value="Response_reg"/>
    <property type="match status" value="1"/>
</dbReference>
<dbReference type="RefSeq" id="WP_250585419.1">
    <property type="nucleotide sequence ID" value="NZ_JAKRVX010000007.1"/>
</dbReference>
<evidence type="ECO:0000259" key="3">
    <source>
        <dbReference type="PROSITE" id="PS50110"/>
    </source>
</evidence>
<dbReference type="SUPFAM" id="SSF52172">
    <property type="entry name" value="CheY-like"/>
    <property type="match status" value="1"/>
</dbReference>
<dbReference type="InterPro" id="IPR001789">
    <property type="entry name" value="Sig_transdc_resp-reg_receiver"/>
</dbReference>
<reference evidence="4" key="1">
    <citation type="journal article" date="2022" name="Syst. Appl. Microbiol.">
        <title>Natronocalculus amylovorans gen. nov., sp. nov., and Natranaeroarchaeum aerophilus sp. nov., dominant culturable amylolytic natronoarchaea from hypersaline soda lakes in southwestern Siberia.</title>
        <authorList>
            <person name="Sorokin D.Y."/>
            <person name="Elcheninov A.G."/>
            <person name="Khizhniak T.V."/>
            <person name="Koenen M."/>
            <person name="Bale N.J."/>
            <person name="Damste J.S.S."/>
            <person name="Kublanov I.V."/>
        </authorList>
    </citation>
    <scope>NUCLEOTIDE SEQUENCE</scope>
    <source>
        <strain evidence="4">AArc-St2</strain>
    </source>
</reference>
<gene>
    <name evidence="4" type="ORF">AArcSt2_13755</name>
</gene>
<evidence type="ECO:0000256" key="1">
    <source>
        <dbReference type="ARBA" id="ARBA00022553"/>
    </source>
</evidence>
<dbReference type="PANTHER" id="PTHR44591:SF3">
    <property type="entry name" value="RESPONSE REGULATORY DOMAIN-CONTAINING PROTEIN"/>
    <property type="match status" value="1"/>
</dbReference>
<evidence type="ECO:0000313" key="4">
    <source>
        <dbReference type="EMBL" id="MCL9818002.1"/>
    </source>
</evidence>